<evidence type="ECO:0000313" key="1">
    <source>
        <dbReference type="EMBL" id="MDO8054593.1"/>
    </source>
</evidence>
<comment type="caution">
    <text evidence="1">The sequence shown here is derived from an EMBL/GenBank/DDBJ whole genome shotgun (WGS) entry which is preliminary data.</text>
</comment>
<dbReference type="RefSeq" id="WP_215419698.1">
    <property type="nucleotide sequence ID" value="NZ_JALQCT010000014.1"/>
</dbReference>
<reference evidence="1 2" key="1">
    <citation type="journal article" date="2023" name="Int. J. Syst. Evol. Microbiol.">
        <title>The observation of taxonomic boundaries for the 16SrII and 16SrXXV phytoplasmas using genome-based delimitation.</title>
        <authorList>
            <person name="Rodrigues Jardim B."/>
            <person name="Tran-Nguyen L.T.T."/>
            <person name="Gambley C."/>
            <person name="Al-Sadi A.M."/>
            <person name="Al-Subhi A.M."/>
            <person name="Foissac X."/>
            <person name="Salar P."/>
            <person name="Cai H."/>
            <person name="Yang J.Y."/>
            <person name="Davis R."/>
            <person name="Jones L."/>
            <person name="Rodoni B."/>
            <person name="Constable F.E."/>
        </authorList>
    </citation>
    <scope>NUCLEOTIDE SEQUENCE [LARGE SCALE GENOMIC DNA]</scope>
    <source>
        <strain evidence="1">BAWM-OMN-P26</strain>
    </source>
</reference>
<protein>
    <submittedName>
        <fullName evidence="1">Uncharacterized protein</fullName>
    </submittedName>
</protein>
<organism evidence="1 2">
    <name type="scientific">Candidatus Phytoplasma australasiaticum subsp. australasiaticum</name>
    <dbReference type="NCBI Taxonomy" id="2832407"/>
    <lineage>
        <taxon>Bacteria</taxon>
        <taxon>Bacillati</taxon>
        <taxon>Mycoplasmatota</taxon>
        <taxon>Mollicutes</taxon>
        <taxon>Acholeplasmatales</taxon>
        <taxon>Acholeplasmataceae</taxon>
        <taxon>Candidatus Phytoplasma</taxon>
        <taxon>16SrII (Peanut WB group)</taxon>
        <taxon>Candidatus Phytoplasma australasiaticum</taxon>
    </lineage>
</organism>
<proteinExistence type="predicted"/>
<dbReference type="EMBL" id="JAOSIW010000011">
    <property type="protein sequence ID" value="MDO8054593.1"/>
    <property type="molecule type" value="Genomic_DNA"/>
</dbReference>
<gene>
    <name evidence="1" type="ORF">OC696_01785</name>
</gene>
<sequence length="114" mass="13318">MKIRKITEKPKIIKTNSSFENKLTQGNEELSKTTTTLVKLETSNWFTKSRDGLIILFILLSIFTQFCERKIPWVNYGPKSFKELITHEIKKETKTEVKKPNLTTNIKKDDQKGK</sequence>
<evidence type="ECO:0000313" key="2">
    <source>
        <dbReference type="Proteomes" id="UP001170651"/>
    </source>
</evidence>
<keyword evidence="2" id="KW-1185">Reference proteome</keyword>
<dbReference type="Proteomes" id="UP001170651">
    <property type="component" value="Unassembled WGS sequence"/>
</dbReference>
<dbReference type="AlphaFoldDB" id="A0A9K3STJ8"/>
<name>A0A9K3STJ8_9MOLU</name>
<accession>A0A9K3STJ8</accession>